<protein>
    <submittedName>
        <fullName evidence="4">Uncharacterized protein</fullName>
    </submittedName>
</protein>
<dbReference type="GO" id="GO:0008973">
    <property type="term" value="F:phosphopentomutase activity"/>
    <property type="evidence" value="ECO:0007669"/>
    <property type="project" value="TreeGrafter"/>
</dbReference>
<dbReference type="Proteomes" id="UP000269721">
    <property type="component" value="Unassembled WGS sequence"/>
</dbReference>
<evidence type="ECO:0000256" key="1">
    <source>
        <dbReference type="ARBA" id="ARBA00022723"/>
    </source>
</evidence>
<dbReference type="AlphaFoldDB" id="A0A4P9WAG9"/>
<keyword evidence="1" id="KW-0479">Metal-binding</keyword>
<dbReference type="Gene3D" id="3.30.310.50">
    <property type="entry name" value="Alpha-D-phosphohexomutase, C-terminal domain"/>
    <property type="match status" value="1"/>
</dbReference>
<evidence type="ECO:0000313" key="5">
    <source>
        <dbReference type="Proteomes" id="UP000269721"/>
    </source>
</evidence>
<keyword evidence="2" id="KW-0460">Magnesium</keyword>
<reference evidence="5" key="1">
    <citation type="journal article" date="2018" name="Nat. Microbiol.">
        <title>Leveraging single-cell genomics to expand the fungal tree of life.</title>
        <authorList>
            <person name="Ahrendt S.R."/>
            <person name="Quandt C.A."/>
            <person name="Ciobanu D."/>
            <person name="Clum A."/>
            <person name="Salamov A."/>
            <person name="Andreopoulos B."/>
            <person name="Cheng J.F."/>
            <person name="Woyke T."/>
            <person name="Pelin A."/>
            <person name="Henrissat B."/>
            <person name="Reynolds N.K."/>
            <person name="Benny G.L."/>
            <person name="Smith M.E."/>
            <person name="James T.Y."/>
            <person name="Grigoriev I.V."/>
        </authorList>
    </citation>
    <scope>NUCLEOTIDE SEQUENCE [LARGE SCALE GENOMIC DNA]</scope>
</reference>
<dbReference type="GO" id="GO:0006166">
    <property type="term" value="P:purine ribonucleoside salvage"/>
    <property type="evidence" value="ECO:0007669"/>
    <property type="project" value="TreeGrafter"/>
</dbReference>
<dbReference type="GO" id="GO:0005634">
    <property type="term" value="C:nucleus"/>
    <property type="evidence" value="ECO:0007669"/>
    <property type="project" value="TreeGrafter"/>
</dbReference>
<keyword evidence="5" id="KW-1185">Reference proteome</keyword>
<dbReference type="Gene3D" id="3.40.120.10">
    <property type="entry name" value="Alpha-D-Glucose-1,6-Bisphosphate, subunit A, domain 3"/>
    <property type="match status" value="1"/>
</dbReference>
<dbReference type="GO" id="GO:0046872">
    <property type="term" value="F:metal ion binding"/>
    <property type="evidence" value="ECO:0007669"/>
    <property type="project" value="UniProtKB-KW"/>
</dbReference>
<dbReference type="PANTHER" id="PTHR45745:SF1">
    <property type="entry name" value="PHOSPHOGLUCOMUTASE 2B-RELATED"/>
    <property type="match status" value="1"/>
</dbReference>
<dbReference type="EMBL" id="KZ997575">
    <property type="protein sequence ID" value="RKO87236.1"/>
    <property type="molecule type" value="Genomic_DNA"/>
</dbReference>
<accession>A0A4P9WAG9</accession>
<proteinExistence type="predicted"/>
<dbReference type="SUPFAM" id="SSF55957">
    <property type="entry name" value="Phosphoglucomutase, C-terminal domain"/>
    <property type="match status" value="1"/>
</dbReference>
<evidence type="ECO:0000256" key="3">
    <source>
        <dbReference type="ARBA" id="ARBA00023235"/>
    </source>
</evidence>
<evidence type="ECO:0000256" key="2">
    <source>
        <dbReference type="ARBA" id="ARBA00022842"/>
    </source>
</evidence>
<organism evidence="4 5">
    <name type="scientific">Blyttiomyces helicus</name>
    <dbReference type="NCBI Taxonomy" id="388810"/>
    <lineage>
        <taxon>Eukaryota</taxon>
        <taxon>Fungi</taxon>
        <taxon>Fungi incertae sedis</taxon>
        <taxon>Chytridiomycota</taxon>
        <taxon>Chytridiomycota incertae sedis</taxon>
        <taxon>Chytridiomycetes</taxon>
        <taxon>Chytridiomycetes incertae sedis</taxon>
        <taxon>Blyttiomyces</taxon>
    </lineage>
</organism>
<dbReference type="PANTHER" id="PTHR45745">
    <property type="entry name" value="PHOSPHOMANNOMUTASE 45A"/>
    <property type="match status" value="1"/>
</dbReference>
<dbReference type="InterPro" id="IPR036900">
    <property type="entry name" value="A-D-PHexomutase_C_sf"/>
</dbReference>
<evidence type="ECO:0000313" key="4">
    <source>
        <dbReference type="EMBL" id="RKO87236.1"/>
    </source>
</evidence>
<gene>
    <name evidence="4" type="ORF">BDK51DRAFT_44366</name>
</gene>
<dbReference type="OrthoDB" id="8300170at2759"/>
<sequence length="185" mass="20213">MIGDTVRDKDGVSALAVFAEIAINLSRRGLRVHDYLEGLFAKYGYFVSENSYFVCHSPPKIAAIFRKIRYGAADAPEGTALRYPTHLGRFKVTSVRDLTVGYDSDQADKKPVLPVSASSEMITFRLDNGSVITLRTSGTEPKIKYYSELAGASREAALFALQEMVAAFVDALLEPEANGLIARQG</sequence>
<name>A0A4P9WAG9_9FUNG</name>
<keyword evidence="3" id="KW-0413">Isomerase</keyword>